<dbReference type="PROSITE" id="PS50082">
    <property type="entry name" value="WD_REPEATS_2"/>
    <property type="match status" value="1"/>
</dbReference>
<dbReference type="SMART" id="SM00320">
    <property type="entry name" value="WD40"/>
    <property type="match status" value="5"/>
</dbReference>
<proteinExistence type="predicted"/>
<dbReference type="EMBL" id="JARIHO010000078">
    <property type="protein sequence ID" value="KAJ7310623.1"/>
    <property type="molecule type" value="Genomic_DNA"/>
</dbReference>
<keyword evidence="1 3" id="KW-0853">WD repeat</keyword>
<dbReference type="InterPro" id="IPR019775">
    <property type="entry name" value="WD40_repeat_CS"/>
</dbReference>
<protein>
    <submittedName>
        <fullName evidence="4">WD40-repeat-containing domain protein</fullName>
    </submittedName>
</protein>
<evidence type="ECO:0000313" key="4">
    <source>
        <dbReference type="EMBL" id="KAJ7310623.1"/>
    </source>
</evidence>
<evidence type="ECO:0000256" key="2">
    <source>
        <dbReference type="ARBA" id="ARBA00022737"/>
    </source>
</evidence>
<name>A0AAD6Z7T3_9AGAR</name>
<sequence>MSGPSTLAVTTIQPTFLEVIEEVRSGFVSSDTFWLSCYKSSEPSIHSKVRVTLDEVNRDVVHLEASGDLKVKDVGKDNYVVSAAGFGETKILLPTHQYADPTRANPQHPHRITAFDVAPDGSQFATGFLDGSVHIYGSATKNPPVETAFGKVHKSTTTSLQFFPSSRVLLSAGADFILCILPADPAPASSALKPARALMGHTRSITSTAIVARGRNILSSSLDGTVRLWDVSSGEKIHTLAPARFSPVTSMSLGERAASTVPDTTPADPDPREVETGGKLLFCALQTRSFEAFDLGARASVYESTSGAAPLTAIAYAPDHSLLATGSSKGLVEVFDTRALGTPLSSFTRGEAGVADLRFGDDGQRLLVSTDDGLPFVARISAGEPASVEAELIGADCDPVRSIRMVGRDIWSAADDGVVRRYGAAC</sequence>
<evidence type="ECO:0000256" key="1">
    <source>
        <dbReference type="ARBA" id="ARBA00022574"/>
    </source>
</evidence>
<comment type="caution">
    <text evidence="4">The sequence shown here is derived from an EMBL/GenBank/DDBJ whole genome shotgun (WGS) entry which is preliminary data.</text>
</comment>
<dbReference type="SUPFAM" id="SSF50978">
    <property type="entry name" value="WD40 repeat-like"/>
    <property type="match status" value="1"/>
</dbReference>
<dbReference type="InterPro" id="IPR036322">
    <property type="entry name" value="WD40_repeat_dom_sf"/>
</dbReference>
<dbReference type="PROSITE" id="PS50294">
    <property type="entry name" value="WD_REPEATS_REGION"/>
    <property type="match status" value="1"/>
</dbReference>
<evidence type="ECO:0000313" key="5">
    <source>
        <dbReference type="Proteomes" id="UP001218218"/>
    </source>
</evidence>
<dbReference type="Gene3D" id="2.130.10.10">
    <property type="entry name" value="YVTN repeat-like/Quinoprotein amine dehydrogenase"/>
    <property type="match status" value="2"/>
</dbReference>
<keyword evidence="2" id="KW-0677">Repeat</keyword>
<dbReference type="InterPro" id="IPR050505">
    <property type="entry name" value="WDR55/POC1"/>
</dbReference>
<dbReference type="PANTHER" id="PTHR44019">
    <property type="entry name" value="WD REPEAT-CONTAINING PROTEIN 55"/>
    <property type="match status" value="1"/>
</dbReference>
<dbReference type="InterPro" id="IPR001680">
    <property type="entry name" value="WD40_rpt"/>
</dbReference>
<dbReference type="InterPro" id="IPR015943">
    <property type="entry name" value="WD40/YVTN_repeat-like_dom_sf"/>
</dbReference>
<evidence type="ECO:0000256" key="3">
    <source>
        <dbReference type="PROSITE-ProRule" id="PRU00221"/>
    </source>
</evidence>
<accession>A0AAD6Z7T3</accession>
<reference evidence="4" key="1">
    <citation type="submission" date="2023-03" db="EMBL/GenBank/DDBJ databases">
        <title>Massive genome expansion in bonnet fungi (Mycena s.s.) driven by repeated elements and novel gene families across ecological guilds.</title>
        <authorList>
            <consortium name="Lawrence Berkeley National Laboratory"/>
            <person name="Harder C.B."/>
            <person name="Miyauchi S."/>
            <person name="Viragh M."/>
            <person name="Kuo A."/>
            <person name="Thoen E."/>
            <person name="Andreopoulos B."/>
            <person name="Lu D."/>
            <person name="Skrede I."/>
            <person name="Drula E."/>
            <person name="Henrissat B."/>
            <person name="Morin E."/>
            <person name="Kohler A."/>
            <person name="Barry K."/>
            <person name="LaButti K."/>
            <person name="Morin E."/>
            <person name="Salamov A."/>
            <person name="Lipzen A."/>
            <person name="Mereny Z."/>
            <person name="Hegedus B."/>
            <person name="Baldrian P."/>
            <person name="Stursova M."/>
            <person name="Weitz H."/>
            <person name="Taylor A."/>
            <person name="Grigoriev I.V."/>
            <person name="Nagy L.G."/>
            <person name="Martin F."/>
            <person name="Kauserud H."/>
        </authorList>
    </citation>
    <scope>NUCLEOTIDE SEQUENCE</scope>
    <source>
        <strain evidence="4">CBHHK002</strain>
    </source>
</reference>
<dbReference type="PANTHER" id="PTHR44019:SF8">
    <property type="entry name" value="POC1 CENTRIOLAR PROTEIN HOMOLOG"/>
    <property type="match status" value="1"/>
</dbReference>
<gene>
    <name evidence="4" type="ORF">DFH08DRAFT_898632</name>
</gene>
<dbReference type="Pfam" id="PF00400">
    <property type="entry name" value="WD40"/>
    <property type="match status" value="3"/>
</dbReference>
<dbReference type="PROSITE" id="PS00678">
    <property type="entry name" value="WD_REPEATS_1"/>
    <property type="match status" value="1"/>
</dbReference>
<feature type="repeat" description="WD" evidence="3">
    <location>
        <begin position="198"/>
        <end position="239"/>
    </location>
</feature>
<dbReference type="Proteomes" id="UP001218218">
    <property type="component" value="Unassembled WGS sequence"/>
</dbReference>
<organism evidence="4 5">
    <name type="scientific">Mycena albidolilacea</name>
    <dbReference type="NCBI Taxonomy" id="1033008"/>
    <lineage>
        <taxon>Eukaryota</taxon>
        <taxon>Fungi</taxon>
        <taxon>Dikarya</taxon>
        <taxon>Basidiomycota</taxon>
        <taxon>Agaricomycotina</taxon>
        <taxon>Agaricomycetes</taxon>
        <taxon>Agaricomycetidae</taxon>
        <taxon>Agaricales</taxon>
        <taxon>Marasmiineae</taxon>
        <taxon>Mycenaceae</taxon>
        <taxon>Mycena</taxon>
    </lineage>
</organism>
<keyword evidence="5" id="KW-1185">Reference proteome</keyword>
<dbReference type="AlphaFoldDB" id="A0AAD6Z7T3"/>